<dbReference type="AlphaFoldDB" id="M2QQS9"/>
<evidence type="ECO:0000313" key="1">
    <source>
        <dbReference type="EMBL" id="EMD34530.1"/>
    </source>
</evidence>
<proteinExistence type="predicted"/>
<sequence length="173" mass="20071">NFIPKLTDHVLSRVRGDVWDGEEPTYSSEARKTVQFVRNKLYHHKKLQVNYTTYDMRRGQDSINPRTRSDIMVLAHEDDEVADAYPFWYARVVGVFHVDVVHELRARQWSEEQQIDFLLVRWYGRDLEIGGGFDKRRLPCVGFLNADAEGAFSFLDPAVVIRAVHIIPGFAYG</sequence>
<dbReference type="EMBL" id="KB445803">
    <property type="protein sequence ID" value="EMD34530.1"/>
    <property type="molecule type" value="Genomic_DNA"/>
</dbReference>
<dbReference type="STRING" id="914234.M2QQS9"/>
<accession>M2QQS9</accession>
<dbReference type="HOGENOM" id="CLU_002498_5_0_1"/>
<feature type="non-terminal residue" evidence="1">
    <location>
        <position position="173"/>
    </location>
</feature>
<dbReference type="OrthoDB" id="3267098at2759"/>
<dbReference type="Proteomes" id="UP000016930">
    <property type="component" value="Unassembled WGS sequence"/>
</dbReference>
<protein>
    <submittedName>
        <fullName evidence="1">Uncharacterized protein</fullName>
    </submittedName>
</protein>
<evidence type="ECO:0000313" key="2">
    <source>
        <dbReference type="Proteomes" id="UP000016930"/>
    </source>
</evidence>
<feature type="non-terminal residue" evidence="1">
    <location>
        <position position="1"/>
    </location>
</feature>
<name>M2QQS9_CERS8</name>
<keyword evidence="2" id="KW-1185">Reference proteome</keyword>
<reference evidence="1 2" key="1">
    <citation type="journal article" date="2012" name="Proc. Natl. Acad. Sci. U.S.A.">
        <title>Comparative genomics of Ceriporiopsis subvermispora and Phanerochaete chrysosporium provide insight into selective ligninolysis.</title>
        <authorList>
            <person name="Fernandez-Fueyo E."/>
            <person name="Ruiz-Duenas F.J."/>
            <person name="Ferreira P."/>
            <person name="Floudas D."/>
            <person name="Hibbett D.S."/>
            <person name="Canessa P."/>
            <person name="Larrondo L.F."/>
            <person name="James T.Y."/>
            <person name="Seelenfreund D."/>
            <person name="Lobos S."/>
            <person name="Polanco R."/>
            <person name="Tello M."/>
            <person name="Honda Y."/>
            <person name="Watanabe T."/>
            <person name="Watanabe T."/>
            <person name="Ryu J.S."/>
            <person name="Kubicek C.P."/>
            <person name="Schmoll M."/>
            <person name="Gaskell J."/>
            <person name="Hammel K.E."/>
            <person name="St John F.J."/>
            <person name="Vanden Wymelenberg A."/>
            <person name="Sabat G."/>
            <person name="Splinter BonDurant S."/>
            <person name="Syed K."/>
            <person name="Yadav J.S."/>
            <person name="Doddapaneni H."/>
            <person name="Subramanian V."/>
            <person name="Lavin J.L."/>
            <person name="Oguiza J.A."/>
            <person name="Perez G."/>
            <person name="Pisabarro A.G."/>
            <person name="Ramirez L."/>
            <person name="Santoyo F."/>
            <person name="Master E."/>
            <person name="Coutinho P.M."/>
            <person name="Henrissat B."/>
            <person name="Lombard V."/>
            <person name="Magnuson J.K."/>
            <person name="Kuees U."/>
            <person name="Hori C."/>
            <person name="Igarashi K."/>
            <person name="Samejima M."/>
            <person name="Held B.W."/>
            <person name="Barry K.W."/>
            <person name="LaButti K.M."/>
            <person name="Lapidus A."/>
            <person name="Lindquist E.A."/>
            <person name="Lucas S.M."/>
            <person name="Riley R."/>
            <person name="Salamov A.A."/>
            <person name="Hoffmeister D."/>
            <person name="Schwenk D."/>
            <person name="Hadar Y."/>
            <person name="Yarden O."/>
            <person name="de Vries R.P."/>
            <person name="Wiebenga A."/>
            <person name="Stenlid J."/>
            <person name="Eastwood D."/>
            <person name="Grigoriev I.V."/>
            <person name="Berka R.M."/>
            <person name="Blanchette R.A."/>
            <person name="Kersten P."/>
            <person name="Martinez A.T."/>
            <person name="Vicuna R."/>
            <person name="Cullen D."/>
        </authorList>
    </citation>
    <scope>NUCLEOTIDE SEQUENCE [LARGE SCALE GENOMIC DNA]</scope>
    <source>
        <strain evidence="1 2">B</strain>
    </source>
</reference>
<gene>
    <name evidence="1" type="ORF">CERSUDRAFT_36196</name>
</gene>
<organism evidence="1 2">
    <name type="scientific">Ceriporiopsis subvermispora (strain B)</name>
    <name type="common">White-rot fungus</name>
    <name type="synonym">Gelatoporia subvermispora</name>
    <dbReference type="NCBI Taxonomy" id="914234"/>
    <lineage>
        <taxon>Eukaryota</taxon>
        <taxon>Fungi</taxon>
        <taxon>Dikarya</taxon>
        <taxon>Basidiomycota</taxon>
        <taxon>Agaricomycotina</taxon>
        <taxon>Agaricomycetes</taxon>
        <taxon>Polyporales</taxon>
        <taxon>Gelatoporiaceae</taxon>
        <taxon>Gelatoporia</taxon>
    </lineage>
</organism>